<gene>
    <name evidence="5" type="ORF">DEACI_2563</name>
    <name evidence="4" type="ORF">DEACI_2741</name>
</gene>
<evidence type="ECO:0000256" key="2">
    <source>
        <dbReference type="SAM" id="MobiDB-lite"/>
    </source>
</evidence>
<feature type="region of interest" description="Disordered" evidence="2">
    <location>
        <begin position="394"/>
        <end position="440"/>
    </location>
</feature>
<dbReference type="AlphaFoldDB" id="A0A8S0W8T5"/>
<protein>
    <submittedName>
        <fullName evidence="4">Cell envelope-related function transcriptional attenuator common domain protein</fullName>
    </submittedName>
    <submittedName>
        <fullName evidence="5">Transcriptional attenuator, LytR</fullName>
    </submittedName>
</protein>
<evidence type="ECO:0000313" key="4">
    <source>
        <dbReference type="EMBL" id="CAA7602069.1"/>
    </source>
</evidence>
<dbReference type="PANTHER" id="PTHR33392">
    <property type="entry name" value="POLYISOPRENYL-TEICHOIC ACID--PEPTIDOGLYCAN TEICHOIC ACID TRANSFERASE TAGU"/>
    <property type="match status" value="1"/>
</dbReference>
<organism evidence="4">
    <name type="scientific">Acididesulfobacillus acetoxydans</name>
    <dbReference type="NCBI Taxonomy" id="1561005"/>
    <lineage>
        <taxon>Bacteria</taxon>
        <taxon>Bacillati</taxon>
        <taxon>Bacillota</taxon>
        <taxon>Clostridia</taxon>
        <taxon>Eubacteriales</taxon>
        <taxon>Peptococcaceae</taxon>
        <taxon>Acididesulfobacillus</taxon>
    </lineage>
</organism>
<dbReference type="EMBL" id="LR746496">
    <property type="protein sequence ID" value="CAA7602069.1"/>
    <property type="molecule type" value="Genomic_DNA"/>
</dbReference>
<reference evidence="5" key="1">
    <citation type="submission" date="2014-11" db="EMBL/GenBank/DDBJ databases">
        <authorList>
            <person name="Hornung B.V."/>
        </authorList>
    </citation>
    <scope>NUCLEOTIDE SEQUENCE</scope>
    <source>
        <strain evidence="5">INE</strain>
    </source>
</reference>
<evidence type="ECO:0000313" key="6">
    <source>
        <dbReference type="Proteomes" id="UP001071230"/>
    </source>
</evidence>
<dbReference type="NCBIfam" id="TIGR00350">
    <property type="entry name" value="lytR_cpsA_psr"/>
    <property type="match status" value="1"/>
</dbReference>
<evidence type="ECO:0000313" key="5">
    <source>
        <dbReference type="EMBL" id="CEJ08088.1"/>
    </source>
</evidence>
<evidence type="ECO:0000259" key="3">
    <source>
        <dbReference type="Pfam" id="PF03816"/>
    </source>
</evidence>
<reference evidence="4" key="2">
    <citation type="submission" date="2020-01" db="EMBL/GenBank/DDBJ databases">
        <authorList>
            <person name="Hornung B."/>
        </authorList>
    </citation>
    <scope>NUCLEOTIDE SEQUENCE</scope>
    <source>
        <strain evidence="4">PacBioINE</strain>
    </source>
</reference>
<dbReference type="KEGG" id="aacx:DEACI_2741"/>
<feature type="compositionally biased region" description="Gly residues" evidence="2">
    <location>
        <begin position="78"/>
        <end position="89"/>
    </location>
</feature>
<keyword evidence="6" id="KW-1185">Reference proteome</keyword>
<feature type="region of interest" description="Disordered" evidence="2">
    <location>
        <begin position="73"/>
        <end position="136"/>
    </location>
</feature>
<dbReference type="InterPro" id="IPR004474">
    <property type="entry name" value="LytR_CpsA_psr"/>
</dbReference>
<dbReference type="EMBL" id="CDGJ01000078">
    <property type="protein sequence ID" value="CEJ08088.1"/>
    <property type="molecule type" value="Genomic_DNA"/>
</dbReference>
<dbReference type="InterPro" id="IPR050922">
    <property type="entry name" value="LytR/CpsA/Psr_CW_biosynth"/>
</dbReference>
<dbReference type="Pfam" id="PF03816">
    <property type="entry name" value="LytR_cpsA_psr"/>
    <property type="match status" value="1"/>
</dbReference>
<evidence type="ECO:0000256" key="1">
    <source>
        <dbReference type="ARBA" id="ARBA00006068"/>
    </source>
</evidence>
<dbReference type="Proteomes" id="UP000836597">
    <property type="component" value="Chromosome"/>
</dbReference>
<comment type="similarity">
    <text evidence="1">Belongs to the LytR/CpsA/Psr (LCP) family.</text>
</comment>
<feature type="compositionally biased region" description="Low complexity" evidence="2">
    <location>
        <begin position="397"/>
        <end position="417"/>
    </location>
</feature>
<name>A0A8S0W8T5_9FIRM</name>
<dbReference type="Proteomes" id="UP001071230">
    <property type="component" value="Unassembled WGS sequence"/>
</dbReference>
<accession>A0A8S0W8T5</accession>
<dbReference type="RefSeq" id="WP_240985503.1">
    <property type="nucleotide sequence ID" value="NZ_CDGJ01000078.1"/>
</dbReference>
<sequence length="440" mass="46833">MAGTRRFSRRGRRYLLVFLLAFTFASTLAVGWVAAGQSLRAPAVRSDRGVVTESWLNRLGLSVKQLVLGGFSAPQSGEGPGTGGIGVRSGTGEAQAEGAKPSAGPGTSGAAEARGGAQAPGEAPAFRDGAQPGAAGHPAAKPFSVLLVGVDNRPGEHYISNTDTLILAHLDPAAHRLCLLSVPRDTQIDLPGHGTEKINAVARLDQGLGATVRTVGKLLNEPVQGYVEVNFAGFKRIIDILGGVTLTVDENMYYVTGDKKDGVINLKKGTQHLNGSQALQYVRFRYDRLADIARTMRQQTLLKAVAKEVWQVKTLPKLPWLIPEVYRAVHTDLPLSTLLTWGGALSRYSDLEVVSQTLPGSFAMENGISYWRVDRAQSRRVVQELFERGQKSPVFVPTPKTAAKPAAADQPNPADEASLPVSSTEVLGEKSDTASGSSLP</sequence>
<proteinExistence type="inferred from homology"/>
<dbReference type="Gene3D" id="3.40.630.190">
    <property type="entry name" value="LCP protein"/>
    <property type="match status" value="1"/>
</dbReference>
<dbReference type="PANTHER" id="PTHR33392:SF6">
    <property type="entry name" value="POLYISOPRENYL-TEICHOIC ACID--PEPTIDOGLYCAN TEICHOIC ACID TRANSFERASE TAGU"/>
    <property type="match status" value="1"/>
</dbReference>
<feature type="domain" description="Cell envelope-related transcriptional attenuator" evidence="3">
    <location>
        <begin position="161"/>
        <end position="309"/>
    </location>
</feature>